<dbReference type="Pfam" id="PF00581">
    <property type="entry name" value="Rhodanese"/>
    <property type="match status" value="1"/>
</dbReference>
<gene>
    <name evidence="2" type="ORF">EB796_009355</name>
</gene>
<dbReference type="SUPFAM" id="SSF52821">
    <property type="entry name" value="Rhodanese/Cell cycle control phosphatase"/>
    <property type="match status" value="1"/>
</dbReference>
<dbReference type="OrthoDB" id="566238at2759"/>
<organism evidence="2 3">
    <name type="scientific">Bugula neritina</name>
    <name type="common">Brown bryozoan</name>
    <name type="synonym">Sertularia neritina</name>
    <dbReference type="NCBI Taxonomy" id="10212"/>
    <lineage>
        <taxon>Eukaryota</taxon>
        <taxon>Metazoa</taxon>
        <taxon>Spiralia</taxon>
        <taxon>Lophotrochozoa</taxon>
        <taxon>Bryozoa</taxon>
        <taxon>Gymnolaemata</taxon>
        <taxon>Cheilostomatida</taxon>
        <taxon>Flustrina</taxon>
        <taxon>Buguloidea</taxon>
        <taxon>Bugulidae</taxon>
        <taxon>Bugula</taxon>
    </lineage>
</organism>
<evidence type="ECO:0000313" key="3">
    <source>
        <dbReference type="Proteomes" id="UP000593567"/>
    </source>
</evidence>
<dbReference type="AlphaFoldDB" id="A0A7J7K327"/>
<accession>A0A7J7K327</accession>
<name>A0A7J7K327_BUGNE</name>
<dbReference type="CDD" id="cd00158">
    <property type="entry name" value="RHOD"/>
    <property type="match status" value="1"/>
</dbReference>
<dbReference type="SMART" id="SM00450">
    <property type="entry name" value="RHOD"/>
    <property type="match status" value="1"/>
</dbReference>
<feature type="domain" description="Rhodanese" evidence="1">
    <location>
        <begin position="31"/>
        <end position="132"/>
    </location>
</feature>
<proteinExistence type="predicted"/>
<dbReference type="Proteomes" id="UP000593567">
    <property type="component" value="Unassembled WGS sequence"/>
</dbReference>
<protein>
    <recommendedName>
        <fullName evidence="1">Rhodanese domain-containing protein</fullName>
    </recommendedName>
</protein>
<keyword evidence="3" id="KW-1185">Reference proteome</keyword>
<evidence type="ECO:0000259" key="1">
    <source>
        <dbReference type="PROSITE" id="PS50206"/>
    </source>
</evidence>
<sequence length="160" mass="18032">MAMNIACFGIRQKFSKVPQLSTQELAEWQAEGKQVTLLDARPIEEFEISRIEGAARVDPDHLQESIPQVEELIDATPTDQPVVLYCSIGYRSCLVADKLINKWKNSPGKSRPIYNLEGSLFKWANESRPLVDNSGSPTKLVHPYNNVWGRLLEKSLHANV</sequence>
<evidence type="ECO:0000313" key="2">
    <source>
        <dbReference type="EMBL" id="KAF6032334.1"/>
    </source>
</evidence>
<dbReference type="InterPro" id="IPR001763">
    <property type="entry name" value="Rhodanese-like_dom"/>
</dbReference>
<dbReference type="EMBL" id="VXIV02001514">
    <property type="protein sequence ID" value="KAF6032334.1"/>
    <property type="molecule type" value="Genomic_DNA"/>
</dbReference>
<comment type="caution">
    <text evidence="2">The sequence shown here is derived from an EMBL/GenBank/DDBJ whole genome shotgun (WGS) entry which is preliminary data.</text>
</comment>
<dbReference type="InterPro" id="IPR036873">
    <property type="entry name" value="Rhodanese-like_dom_sf"/>
</dbReference>
<reference evidence="2" key="1">
    <citation type="submission" date="2020-06" db="EMBL/GenBank/DDBJ databases">
        <title>Draft genome of Bugula neritina, a colonial animal packing powerful symbionts and potential medicines.</title>
        <authorList>
            <person name="Rayko M."/>
        </authorList>
    </citation>
    <scope>NUCLEOTIDE SEQUENCE [LARGE SCALE GENOMIC DNA]</scope>
    <source>
        <strain evidence="2">Kwan_BN1</strain>
    </source>
</reference>
<dbReference type="Gene3D" id="3.40.250.10">
    <property type="entry name" value="Rhodanese-like domain"/>
    <property type="match status" value="1"/>
</dbReference>
<dbReference type="PROSITE" id="PS50206">
    <property type="entry name" value="RHODANESE_3"/>
    <property type="match status" value="1"/>
</dbReference>